<organism evidence="1 2">
    <name type="scientific">Paractinoplanes rishiriensis</name>
    <dbReference type="NCBI Taxonomy" id="1050105"/>
    <lineage>
        <taxon>Bacteria</taxon>
        <taxon>Bacillati</taxon>
        <taxon>Actinomycetota</taxon>
        <taxon>Actinomycetes</taxon>
        <taxon>Micromonosporales</taxon>
        <taxon>Micromonosporaceae</taxon>
        <taxon>Paractinoplanes</taxon>
    </lineage>
</organism>
<reference evidence="1" key="1">
    <citation type="submission" date="2021-01" db="EMBL/GenBank/DDBJ databases">
        <title>Whole genome shotgun sequence of Actinoplanes rishiriensis NBRC 108556.</title>
        <authorList>
            <person name="Komaki H."/>
            <person name="Tamura T."/>
        </authorList>
    </citation>
    <scope>NUCLEOTIDE SEQUENCE</scope>
    <source>
        <strain evidence="1">NBRC 108556</strain>
    </source>
</reference>
<sequence length="82" mass="8620">MNANHVVGGVALRPGVCLVIAEADYLYGIGAVTVVVAGVDRIFWYAGEDWVELHGSQVMTGGATVPRIISVRVGALRAAVRQ</sequence>
<comment type="caution">
    <text evidence="1">The sequence shown here is derived from an EMBL/GenBank/DDBJ whole genome shotgun (WGS) entry which is preliminary data.</text>
</comment>
<keyword evidence="2" id="KW-1185">Reference proteome</keyword>
<dbReference type="Proteomes" id="UP000636960">
    <property type="component" value="Unassembled WGS sequence"/>
</dbReference>
<proteinExistence type="predicted"/>
<dbReference type="AlphaFoldDB" id="A0A919K4Y1"/>
<evidence type="ECO:0000313" key="1">
    <source>
        <dbReference type="EMBL" id="GIE98839.1"/>
    </source>
</evidence>
<protein>
    <submittedName>
        <fullName evidence="1">Uncharacterized protein</fullName>
    </submittedName>
</protein>
<accession>A0A919K4Y1</accession>
<evidence type="ECO:0000313" key="2">
    <source>
        <dbReference type="Proteomes" id="UP000636960"/>
    </source>
</evidence>
<dbReference type="RefSeq" id="WP_203785840.1">
    <property type="nucleotide sequence ID" value="NZ_BOMV01000065.1"/>
</dbReference>
<dbReference type="EMBL" id="BOMV01000065">
    <property type="protein sequence ID" value="GIE98839.1"/>
    <property type="molecule type" value="Genomic_DNA"/>
</dbReference>
<name>A0A919K4Y1_9ACTN</name>
<gene>
    <name evidence="1" type="ORF">Ari01nite_63040</name>
</gene>